<evidence type="ECO:0000256" key="12">
    <source>
        <dbReference type="ARBA" id="ARBA00023098"/>
    </source>
</evidence>
<protein>
    <recommendedName>
        <fullName evidence="17">Apolipoprotein A-IV</fullName>
    </recommendedName>
    <alternativeName>
        <fullName evidence="18">Apolipoprotein A4</fullName>
    </alternativeName>
</protein>
<keyword evidence="13" id="KW-1207">Sterol metabolism</keyword>
<evidence type="ECO:0000256" key="5">
    <source>
        <dbReference type="ARBA" id="ARBA00022513"/>
    </source>
</evidence>
<dbReference type="InterPro" id="IPR000074">
    <property type="entry name" value="ApoA_E"/>
</dbReference>
<keyword evidence="14" id="KW-0753">Steroid metabolism</keyword>
<evidence type="ECO:0000256" key="1">
    <source>
        <dbReference type="ARBA" id="ARBA00004613"/>
    </source>
</evidence>
<accession>A0A5C6NF76</accession>
<dbReference type="Proteomes" id="UP000324091">
    <property type="component" value="Chromosome 21"/>
</dbReference>
<evidence type="ECO:0000256" key="20">
    <source>
        <dbReference type="SAM" id="SignalP"/>
    </source>
</evidence>
<dbReference type="Gene3D" id="1.20.5.1230">
    <property type="entry name" value="Apolipoprotein A-I"/>
    <property type="match status" value="1"/>
</dbReference>
<keyword evidence="12" id="KW-0443">Lipid metabolism</keyword>
<evidence type="ECO:0000256" key="4">
    <source>
        <dbReference type="ARBA" id="ARBA00022448"/>
    </source>
</evidence>
<dbReference type="FunFam" id="1.20.120.20:FF:000007">
    <property type="entry name" value="Apolipoprotein A-IV a"/>
    <property type="match status" value="1"/>
</dbReference>
<evidence type="ECO:0000256" key="3">
    <source>
        <dbReference type="ARBA" id="ARBA00011738"/>
    </source>
</evidence>
<evidence type="ECO:0000256" key="17">
    <source>
        <dbReference type="ARBA" id="ARBA00041197"/>
    </source>
</evidence>
<comment type="function">
    <text evidence="16">May have a role in chylomicrons and VLDL secretion and catabolism. Required for efficient activation of lipoprotein lipase by ApoC-II; potent activator of LCAT. Apoa-IV is a major component of HDL and chylomicrons.</text>
</comment>
<evidence type="ECO:0000256" key="16">
    <source>
        <dbReference type="ARBA" id="ARBA00037735"/>
    </source>
</evidence>
<comment type="caution">
    <text evidence="21">The sequence shown here is derived from an EMBL/GenBank/DDBJ whole genome shotgun (WGS) entry which is preliminary data.</text>
</comment>
<evidence type="ECO:0000256" key="13">
    <source>
        <dbReference type="ARBA" id="ARBA00023166"/>
    </source>
</evidence>
<evidence type="ECO:0000313" key="22">
    <source>
        <dbReference type="Proteomes" id="UP000324091"/>
    </source>
</evidence>
<keyword evidence="10" id="KW-0345">HDL</keyword>
<dbReference type="GO" id="GO:0034361">
    <property type="term" value="C:very-low-density lipoprotein particle"/>
    <property type="evidence" value="ECO:0007669"/>
    <property type="project" value="TreeGrafter"/>
</dbReference>
<gene>
    <name evidence="21" type="ORF">D4764_21G0007230</name>
</gene>
<evidence type="ECO:0000256" key="9">
    <source>
        <dbReference type="ARBA" id="ARBA00022737"/>
    </source>
</evidence>
<keyword evidence="5" id="KW-0162">Chylomicron</keyword>
<evidence type="ECO:0000256" key="14">
    <source>
        <dbReference type="ARBA" id="ARBA00023221"/>
    </source>
</evidence>
<feature type="coiled-coil region" evidence="19">
    <location>
        <begin position="97"/>
        <end position="183"/>
    </location>
</feature>
<feature type="chain" id="PRO_5022953658" description="Apolipoprotein A-IV" evidence="20">
    <location>
        <begin position="18"/>
        <end position="255"/>
    </location>
</feature>
<sequence length="255" mass="28925">MKVLAVLVLALFSGVNANILWQQPPKSNLDMVKDAFWDYVAKVTLTAEESLNQIRQSELGQEVNAKFSESADKVNQYVVALRTQATPLTQDFITKVSQEAEQLKTRLETELSAMTTNLQPYSDMLVKLQAQLEEMKKETASLAEAMDAEALRTILQHKSHELKKQLEHNAKELQAQMVPYTEEMKNKMEQSLEDFHSSLMPIAQSFESQLNQKTQEIQQSLMPYGEELKAKLDSSAQDVQAQLAALWEAFTKKTQ</sequence>
<evidence type="ECO:0000256" key="6">
    <source>
        <dbReference type="ARBA" id="ARBA00022525"/>
    </source>
</evidence>
<evidence type="ECO:0000256" key="19">
    <source>
        <dbReference type="SAM" id="Coils"/>
    </source>
</evidence>
<keyword evidence="6" id="KW-0964">Secreted</keyword>
<keyword evidence="11" id="KW-0445">Lipid transport</keyword>
<keyword evidence="22" id="KW-1185">Reference proteome</keyword>
<evidence type="ECO:0000256" key="8">
    <source>
        <dbReference type="ARBA" id="ARBA00022729"/>
    </source>
</evidence>
<name>A0A5C6NF76_9TELE</name>
<dbReference type="AlphaFoldDB" id="A0A5C6NF76"/>
<evidence type="ECO:0000256" key="2">
    <source>
        <dbReference type="ARBA" id="ARBA00008788"/>
    </source>
</evidence>
<dbReference type="GO" id="GO:0005543">
    <property type="term" value="F:phospholipid binding"/>
    <property type="evidence" value="ECO:0007669"/>
    <property type="project" value="TreeGrafter"/>
</dbReference>
<evidence type="ECO:0000256" key="7">
    <source>
        <dbReference type="ARBA" id="ARBA00022548"/>
    </source>
</evidence>
<dbReference type="Pfam" id="PF01442">
    <property type="entry name" value="Apolipoprotein"/>
    <property type="match status" value="1"/>
</dbReference>
<dbReference type="GO" id="GO:0034364">
    <property type="term" value="C:high-density lipoprotein particle"/>
    <property type="evidence" value="ECO:0007669"/>
    <property type="project" value="UniProtKB-KW"/>
</dbReference>
<dbReference type="GO" id="GO:0033344">
    <property type="term" value="P:cholesterol efflux"/>
    <property type="evidence" value="ECO:0007669"/>
    <property type="project" value="TreeGrafter"/>
</dbReference>
<dbReference type="GO" id="GO:0120020">
    <property type="term" value="F:cholesterol transfer activity"/>
    <property type="evidence" value="ECO:0007669"/>
    <property type="project" value="TreeGrafter"/>
</dbReference>
<keyword evidence="9" id="KW-0677">Repeat</keyword>
<dbReference type="PANTHER" id="PTHR18976">
    <property type="entry name" value="APOLIPOPROTEIN"/>
    <property type="match status" value="1"/>
</dbReference>
<dbReference type="SUPFAM" id="SSF58113">
    <property type="entry name" value="Apolipoprotein A-I"/>
    <property type="match status" value="1"/>
</dbReference>
<evidence type="ECO:0000313" key="21">
    <source>
        <dbReference type="EMBL" id="TWW65823.1"/>
    </source>
</evidence>
<dbReference type="GO" id="GO:1903561">
    <property type="term" value="C:extracellular vesicle"/>
    <property type="evidence" value="ECO:0007669"/>
    <property type="project" value="TreeGrafter"/>
</dbReference>
<proteinExistence type="inferred from homology"/>
<evidence type="ECO:0000256" key="15">
    <source>
        <dbReference type="ARBA" id="ARBA00037506"/>
    </source>
</evidence>
<dbReference type="GO" id="GO:0008203">
    <property type="term" value="P:cholesterol metabolic process"/>
    <property type="evidence" value="ECO:0007669"/>
    <property type="project" value="UniProtKB-KW"/>
</dbReference>
<comment type="similarity">
    <text evidence="2">Belongs to the apolipoprotein A1/A4/E family.</text>
</comment>
<organism evidence="21 22">
    <name type="scientific">Takifugu flavidus</name>
    <name type="common">sansaifugu</name>
    <dbReference type="NCBI Taxonomy" id="433684"/>
    <lineage>
        <taxon>Eukaryota</taxon>
        <taxon>Metazoa</taxon>
        <taxon>Chordata</taxon>
        <taxon>Craniata</taxon>
        <taxon>Vertebrata</taxon>
        <taxon>Euteleostomi</taxon>
        <taxon>Actinopterygii</taxon>
        <taxon>Neopterygii</taxon>
        <taxon>Teleostei</taxon>
        <taxon>Neoteleostei</taxon>
        <taxon>Acanthomorphata</taxon>
        <taxon>Eupercaria</taxon>
        <taxon>Tetraodontiformes</taxon>
        <taxon>Tetradontoidea</taxon>
        <taxon>Tetraodontidae</taxon>
        <taxon>Takifugu</taxon>
    </lineage>
</organism>
<feature type="signal peptide" evidence="20">
    <location>
        <begin position="1"/>
        <end position="17"/>
    </location>
</feature>
<comment type="subunit">
    <text evidence="3">Homodimer.</text>
</comment>
<dbReference type="InterPro" id="IPR050163">
    <property type="entry name" value="Apolipoprotein_A1/A4/E"/>
</dbReference>
<dbReference type="GO" id="GO:0042157">
    <property type="term" value="P:lipoprotein metabolic process"/>
    <property type="evidence" value="ECO:0007669"/>
    <property type="project" value="InterPro"/>
</dbReference>
<dbReference type="Gene3D" id="1.20.120.20">
    <property type="entry name" value="Apolipoprotein"/>
    <property type="match status" value="1"/>
</dbReference>
<comment type="function">
    <text evidence="15">Participates in the reverse transport of cholesterol from tissues to the liver for excretion by promoting cholesterol efflux from tissues and by acting as a cofactor for the lecithin cholesterol acyltransferase (LCAT).</text>
</comment>
<dbReference type="GO" id="GO:0060228">
    <property type="term" value="F:phosphatidylcholine-sterol O-acyltransferase activator activity"/>
    <property type="evidence" value="ECO:0007669"/>
    <property type="project" value="TreeGrafter"/>
</dbReference>
<keyword evidence="4" id="KW-0813">Transport</keyword>
<keyword evidence="19" id="KW-0175">Coiled coil</keyword>
<evidence type="ECO:0000256" key="11">
    <source>
        <dbReference type="ARBA" id="ARBA00023055"/>
    </source>
</evidence>
<evidence type="ECO:0000256" key="18">
    <source>
        <dbReference type="ARBA" id="ARBA00042591"/>
    </source>
</evidence>
<comment type="subcellular location">
    <subcellularLocation>
        <location evidence="1">Secreted</location>
    </subcellularLocation>
</comment>
<dbReference type="EMBL" id="RHFK02000014">
    <property type="protein sequence ID" value="TWW65823.1"/>
    <property type="molecule type" value="Genomic_DNA"/>
</dbReference>
<keyword evidence="7" id="KW-0153">Cholesterol metabolism</keyword>
<dbReference type="GO" id="GO:0033700">
    <property type="term" value="P:phospholipid efflux"/>
    <property type="evidence" value="ECO:0007669"/>
    <property type="project" value="TreeGrafter"/>
</dbReference>
<evidence type="ECO:0000256" key="10">
    <source>
        <dbReference type="ARBA" id="ARBA00022850"/>
    </source>
</evidence>
<dbReference type="GO" id="GO:0055090">
    <property type="term" value="P:acylglycerol homeostasis"/>
    <property type="evidence" value="ECO:0007669"/>
    <property type="project" value="TreeGrafter"/>
</dbReference>
<reference evidence="21 22" key="1">
    <citation type="submission" date="2019-04" db="EMBL/GenBank/DDBJ databases">
        <title>Chromosome genome assembly for Takifugu flavidus.</title>
        <authorList>
            <person name="Xiao S."/>
        </authorList>
    </citation>
    <scope>NUCLEOTIDE SEQUENCE [LARGE SCALE GENOMIC DNA]</scope>
    <source>
        <strain evidence="21">HTHZ2018</strain>
        <tissue evidence="21">Muscle</tissue>
    </source>
</reference>
<dbReference type="GO" id="GO:0042627">
    <property type="term" value="C:chylomicron"/>
    <property type="evidence" value="ECO:0007669"/>
    <property type="project" value="UniProtKB-KW"/>
</dbReference>
<keyword evidence="8 20" id="KW-0732">Signal</keyword>
<dbReference type="GO" id="GO:0034362">
    <property type="term" value="C:low-density lipoprotein particle"/>
    <property type="evidence" value="ECO:0007669"/>
    <property type="project" value="TreeGrafter"/>
</dbReference>
<dbReference type="PANTHER" id="PTHR18976:SF1">
    <property type="entry name" value="APOLIPOPROTEIN A-IV"/>
    <property type="match status" value="1"/>
</dbReference>